<organism evidence="2 3">
    <name type="scientific">Adhaeribacter radiodurans</name>
    <dbReference type="NCBI Taxonomy" id="2745197"/>
    <lineage>
        <taxon>Bacteria</taxon>
        <taxon>Pseudomonadati</taxon>
        <taxon>Bacteroidota</taxon>
        <taxon>Cytophagia</taxon>
        <taxon>Cytophagales</taxon>
        <taxon>Hymenobacteraceae</taxon>
        <taxon>Adhaeribacter</taxon>
    </lineage>
</organism>
<reference evidence="2 3" key="2">
    <citation type="submission" date="2020-08" db="EMBL/GenBank/DDBJ databases">
        <title>Adhaeribacter dokdonensis sp. nov., isolated from the rhizosphere of Elymus tsukushiensis, a plant native to the Dokdo Islands, Republic of Korea.</title>
        <authorList>
            <person name="Ghim S.Y."/>
        </authorList>
    </citation>
    <scope>NUCLEOTIDE SEQUENCE [LARGE SCALE GENOMIC DNA]</scope>
    <source>
        <strain evidence="2 3">KUDC8001</strain>
    </source>
</reference>
<feature type="transmembrane region" description="Helical" evidence="1">
    <location>
        <begin position="32"/>
        <end position="52"/>
    </location>
</feature>
<keyword evidence="1" id="KW-0472">Membrane</keyword>
<proteinExistence type="predicted"/>
<protein>
    <submittedName>
        <fullName evidence="2">Uncharacterized protein</fullName>
    </submittedName>
</protein>
<reference evidence="2 3" key="1">
    <citation type="submission" date="2020-06" db="EMBL/GenBank/DDBJ databases">
        <authorList>
            <person name="Hwang Y.J."/>
        </authorList>
    </citation>
    <scope>NUCLEOTIDE SEQUENCE [LARGE SCALE GENOMIC DNA]</scope>
    <source>
        <strain evidence="2 3">KUDC8001</strain>
    </source>
</reference>
<gene>
    <name evidence="2" type="ORF">HUW48_01125</name>
</gene>
<dbReference type="EMBL" id="CP055153">
    <property type="protein sequence ID" value="QMU26718.1"/>
    <property type="molecule type" value="Genomic_DNA"/>
</dbReference>
<name>A0A7L7L1Q4_9BACT</name>
<keyword evidence="1" id="KW-0812">Transmembrane</keyword>
<dbReference type="Proteomes" id="UP000514509">
    <property type="component" value="Chromosome"/>
</dbReference>
<dbReference type="KEGG" id="add:HUW48_01125"/>
<keyword evidence="3" id="KW-1185">Reference proteome</keyword>
<accession>A0A7L7L1Q4</accession>
<evidence type="ECO:0000313" key="3">
    <source>
        <dbReference type="Proteomes" id="UP000514509"/>
    </source>
</evidence>
<dbReference type="RefSeq" id="WP_182413922.1">
    <property type="nucleotide sequence ID" value="NZ_CP055153.1"/>
</dbReference>
<evidence type="ECO:0000256" key="1">
    <source>
        <dbReference type="SAM" id="Phobius"/>
    </source>
</evidence>
<dbReference type="AlphaFoldDB" id="A0A7L7L1Q4"/>
<sequence>MKKVQASSVQEVLKGSLPLFPLRPIHLKENKLVVWIVDTFLSTILLSIVVSLMPGKRAPFTYCCC</sequence>
<keyword evidence="1" id="KW-1133">Transmembrane helix</keyword>
<evidence type="ECO:0000313" key="2">
    <source>
        <dbReference type="EMBL" id="QMU26718.1"/>
    </source>
</evidence>